<organism evidence="2 3">
    <name type="scientific">Synaphobranchus kaupii</name>
    <name type="common">Kaup's arrowtooth eel</name>
    <dbReference type="NCBI Taxonomy" id="118154"/>
    <lineage>
        <taxon>Eukaryota</taxon>
        <taxon>Metazoa</taxon>
        <taxon>Chordata</taxon>
        <taxon>Craniata</taxon>
        <taxon>Vertebrata</taxon>
        <taxon>Euteleostomi</taxon>
        <taxon>Actinopterygii</taxon>
        <taxon>Neopterygii</taxon>
        <taxon>Teleostei</taxon>
        <taxon>Anguilliformes</taxon>
        <taxon>Synaphobranchidae</taxon>
        <taxon>Synaphobranchus</taxon>
    </lineage>
</organism>
<gene>
    <name evidence="2" type="ORF">SKAU_G00348130</name>
</gene>
<sequence length="127" mass="13576">MRVPARCGTAAISQIKGFSLRPGRGLLARISRRPGRAYRGVNGNAQAEITPRGAQGLAAAQSPCSVTGPENHNLPPKKGRQPFLAQCGDRDHAALPEWPGDCTPEAHTRTPCILSPYPANVIFITLR</sequence>
<protein>
    <submittedName>
        <fullName evidence="2">Uncharacterized protein</fullName>
    </submittedName>
</protein>
<dbReference type="AlphaFoldDB" id="A0A9Q1EK44"/>
<evidence type="ECO:0000313" key="3">
    <source>
        <dbReference type="Proteomes" id="UP001152622"/>
    </source>
</evidence>
<accession>A0A9Q1EK44</accession>
<reference evidence="2" key="1">
    <citation type="journal article" date="2023" name="Science">
        <title>Genome structures resolve the early diversification of teleost fishes.</title>
        <authorList>
            <person name="Parey E."/>
            <person name="Louis A."/>
            <person name="Montfort J."/>
            <person name="Bouchez O."/>
            <person name="Roques C."/>
            <person name="Iampietro C."/>
            <person name="Lluch J."/>
            <person name="Castinel A."/>
            <person name="Donnadieu C."/>
            <person name="Desvignes T."/>
            <person name="Floi Bucao C."/>
            <person name="Jouanno E."/>
            <person name="Wen M."/>
            <person name="Mejri S."/>
            <person name="Dirks R."/>
            <person name="Jansen H."/>
            <person name="Henkel C."/>
            <person name="Chen W.J."/>
            <person name="Zahm M."/>
            <person name="Cabau C."/>
            <person name="Klopp C."/>
            <person name="Thompson A.W."/>
            <person name="Robinson-Rechavi M."/>
            <person name="Braasch I."/>
            <person name="Lecointre G."/>
            <person name="Bobe J."/>
            <person name="Postlethwait J.H."/>
            <person name="Berthelot C."/>
            <person name="Roest Crollius H."/>
            <person name="Guiguen Y."/>
        </authorList>
    </citation>
    <scope>NUCLEOTIDE SEQUENCE</scope>
    <source>
        <strain evidence="2">WJC10195</strain>
    </source>
</reference>
<keyword evidence="3" id="KW-1185">Reference proteome</keyword>
<evidence type="ECO:0000256" key="1">
    <source>
        <dbReference type="SAM" id="MobiDB-lite"/>
    </source>
</evidence>
<name>A0A9Q1EK44_SYNKA</name>
<comment type="caution">
    <text evidence="2">The sequence shown here is derived from an EMBL/GenBank/DDBJ whole genome shotgun (WGS) entry which is preliminary data.</text>
</comment>
<evidence type="ECO:0000313" key="2">
    <source>
        <dbReference type="EMBL" id="KAJ8340180.1"/>
    </source>
</evidence>
<dbReference type="EMBL" id="JAINUF010000016">
    <property type="protein sequence ID" value="KAJ8340180.1"/>
    <property type="molecule type" value="Genomic_DNA"/>
</dbReference>
<proteinExistence type="predicted"/>
<feature type="region of interest" description="Disordered" evidence="1">
    <location>
        <begin position="53"/>
        <end position="81"/>
    </location>
</feature>
<dbReference type="Proteomes" id="UP001152622">
    <property type="component" value="Chromosome 16"/>
</dbReference>